<proteinExistence type="predicted"/>
<organism evidence="1 2">
    <name type="scientific">Paramuricea clavata</name>
    <name type="common">Red gorgonian</name>
    <name type="synonym">Violescent sea-whip</name>
    <dbReference type="NCBI Taxonomy" id="317549"/>
    <lineage>
        <taxon>Eukaryota</taxon>
        <taxon>Metazoa</taxon>
        <taxon>Cnidaria</taxon>
        <taxon>Anthozoa</taxon>
        <taxon>Octocorallia</taxon>
        <taxon>Malacalcyonacea</taxon>
        <taxon>Plexauridae</taxon>
        <taxon>Paramuricea</taxon>
    </lineage>
</organism>
<protein>
    <submittedName>
        <fullName evidence="1">---NA</fullName>
    </submittedName>
</protein>
<dbReference type="GO" id="GO:0008270">
    <property type="term" value="F:zinc ion binding"/>
    <property type="evidence" value="ECO:0007669"/>
    <property type="project" value="InterPro"/>
</dbReference>
<feature type="non-terminal residue" evidence="1">
    <location>
        <position position="1"/>
    </location>
</feature>
<dbReference type="Proteomes" id="UP001152795">
    <property type="component" value="Unassembled WGS sequence"/>
</dbReference>
<evidence type="ECO:0000313" key="2">
    <source>
        <dbReference type="Proteomes" id="UP001152795"/>
    </source>
</evidence>
<keyword evidence="2" id="KW-1185">Reference proteome</keyword>
<dbReference type="OrthoDB" id="6506579at2759"/>
<evidence type="ECO:0000313" key="1">
    <source>
        <dbReference type="EMBL" id="CAB4006634.1"/>
    </source>
</evidence>
<accession>A0A6S7HMT9</accession>
<name>A0A6S7HMT9_PARCT</name>
<dbReference type="InterPro" id="IPR001878">
    <property type="entry name" value="Znf_CCHC"/>
</dbReference>
<gene>
    <name evidence="1" type="ORF">PACLA_8A051033</name>
</gene>
<dbReference type="PROSITE" id="PS50158">
    <property type="entry name" value="ZF_CCHC"/>
    <property type="match status" value="1"/>
</dbReference>
<sequence length="175" mass="19538">MRPSYGIPNEAIADTLKPYGKVIQIKMDSFHGVYVGFREVQTCFSCHQTCHMTKDCPNHAGTKGNIINADGPLTRVNRPSTSTVPDERIGAHDPATPSSQFSKDDVCLMNTQMGVVDVHPVHQILILALGLLWNEIDWSNLRAVVSFIGVAQEERRERETKESSSHAFDSFWKIV</sequence>
<comment type="caution">
    <text evidence="1">The sequence shown here is derived from an EMBL/GenBank/DDBJ whole genome shotgun (WGS) entry which is preliminary data.</text>
</comment>
<dbReference type="AlphaFoldDB" id="A0A6S7HMT9"/>
<dbReference type="GO" id="GO:0003676">
    <property type="term" value="F:nucleic acid binding"/>
    <property type="evidence" value="ECO:0007669"/>
    <property type="project" value="InterPro"/>
</dbReference>
<reference evidence="1" key="1">
    <citation type="submission" date="2020-04" db="EMBL/GenBank/DDBJ databases">
        <authorList>
            <person name="Alioto T."/>
            <person name="Alioto T."/>
            <person name="Gomez Garrido J."/>
        </authorList>
    </citation>
    <scope>NUCLEOTIDE SEQUENCE</scope>
    <source>
        <strain evidence="1">A484AB</strain>
    </source>
</reference>
<dbReference type="EMBL" id="CACRXK020005560">
    <property type="protein sequence ID" value="CAB4006634.1"/>
    <property type="molecule type" value="Genomic_DNA"/>
</dbReference>